<dbReference type="Proteomes" id="UP000886998">
    <property type="component" value="Unassembled WGS sequence"/>
</dbReference>
<accession>A0A8X6IKE7</accession>
<dbReference type="OrthoDB" id="10475131at2759"/>
<name>A0A8X6IKE7_9ARAC</name>
<proteinExistence type="predicted"/>
<organism evidence="2 3">
    <name type="scientific">Trichonephila inaurata madagascariensis</name>
    <dbReference type="NCBI Taxonomy" id="2747483"/>
    <lineage>
        <taxon>Eukaryota</taxon>
        <taxon>Metazoa</taxon>
        <taxon>Ecdysozoa</taxon>
        <taxon>Arthropoda</taxon>
        <taxon>Chelicerata</taxon>
        <taxon>Arachnida</taxon>
        <taxon>Araneae</taxon>
        <taxon>Araneomorphae</taxon>
        <taxon>Entelegynae</taxon>
        <taxon>Araneoidea</taxon>
        <taxon>Nephilidae</taxon>
        <taxon>Trichonephila</taxon>
        <taxon>Trichonephila inaurata</taxon>
    </lineage>
</organism>
<dbReference type="AlphaFoldDB" id="A0A8X6IKE7"/>
<feature type="compositionally biased region" description="Polar residues" evidence="1">
    <location>
        <begin position="91"/>
        <end position="101"/>
    </location>
</feature>
<gene>
    <name evidence="2" type="ORF">TNIN_51181</name>
</gene>
<evidence type="ECO:0000256" key="1">
    <source>
        <dbReference type="SAM" id="MobiDB-lite"/>
    </source>
</evidence>
<evidence type="ECO:0000313" key="3">
    <source>
        <dbReference type="Proteomes" id="UP000886998"/>
    </source>
</evidence>
<evidence type="ECO:0000313" key="2">
    <source>
        <dbReference type="EMBL" id="GFS49591.1"/>
    </source>
</evidence>
<dbReference type="EMBL" id="BMAV01026346">
    <property type="protein sequence ID" value="GFS49591.1"/>
    <property type="molecule type" value="Genomic_DNA"/>
</dbReference>
<sequence>MLTVFHFAATLAPFNDKGKKEGLVSTGWLTMRALKTGVYAPRVHWMKGVVHEQHIRSYFKRDADNMQNNTSIKENDSSVENQDLAEDLQEDSVTTEPSSSRHYLCHNRRPSKRFGRFV</sequence>
<protein>
    <submittedName>
        <fullName evidence="2">Uncharacterized protein</fullName>
    </submittedName>
</protein>
<comment type="caution">
    <text evidence="2">The sequence shown here is derived from an EMBL/GenBank/DDBJ whole genome shotgun (WGS) entry which is preliminary data.</text>
</comment>
<keyword evidence="3" id="KW-1185">Reference proteome</keyword>
<feature type="region of interest" description="Disordered" evidence="1">
    <location>
        <begin position="61"/>
        <end position="107"/>
    </location>
</feature>
<reference evidence="2" key="1">
    <citation type="submission" date="2020-08" db="EMBL/GenBank/DDBJ databases">
        <title>Multicomponent nature underlies the extraordinary mechanical properties of spider dragline silk.</title>
        <authorList>
            <person name="Kono N."/>
            <person name="Nakamura H."/>
            <person name="Mori M."/>
            <person name="Yoshida Y."/>
            <person name="Ohtoshi R."/>
            <person name="Malay A.D."/>
            <person name="Moran D.A.P."/>
            <person name="Tomita M."/>
            <person name="Numata K."/>
            <person name="Arakawa K."/>
        </authorList>
    </citation>
    <scope>NUCLEOTIDE SEQUENCE</scope>
</reference>